<name>F0W2D2_9STRA</name>
<accession>F0W2D2</accession>
<organism evidence="1">
    <name type="scientific">Albugo laibachii Nc14</name>
    <dbReference type="NCBI Taxonomy" id="890382"/>
    <lineage>
        <taxon>Eukaryota</taxon>
        <taxon>Sar</taxon>
        <taxon>Stramenopiles</taxon>
        <taxon>Oomycota</taxon>
        <taxon>Peronosporomycetes</taxon>
        <taxon>Albuginales</taxon>
        <taxon>Albuginaceae</taxon>
        <taxon>Albugo</taxon>
    </lineage>
</organism>
<reference evidence="1" key="2">
    <citation type="submission" date="2011-02" db="EMBL/GenBank/DDBJ databases">
        <authorList>
            <person name="MacLean D."/>
        </authorList>
    </citation>
    <scope>NUCLEOTIDE SEQUENCE</scope>
</reference>
<sequence>MVYSKVLALYLIRFVSGKNNEPPRYFLRKVDHSKDYDDKVEGNRHQPASIKKNDDTAKTYFRSGGSLRRLDANRQNKGWIDTILNEKVMVGLSAIESLGPSSYQMLAPYIHGVTLPDKRLNKTADAHAHAIKLIANESILSSPLVNLTSELSSLNIKLQEVNISNTIATAKSPLEIAHDQVNALEE</sequence>
<proteinExistence type="predicted"/>
<reference evidence="1" key="1">
    <citation type="journal article" date="2011" name="PLoS Biol.">
        <title>Gene gain and loss during evolution of obligate parasitism in the white rust pathogen of Arabidopsis thaliana.</title>
        <authorList>
            <person name="Kemen E."/>
            <person name="Gardiner A."/>
            <person name="Schultz-Larsen T."/>
            <person name="Kemen A.C."/>
            <person name="Balmuth A.L."/>
            <person name="Robert-Seilaniantz A."/>
            <person name="Bailey K."/>
            <person name="Holub E."/>
            <person name="Studholme D.J."/>
            <person name="Maclean D."/>
            <person name="Jones J.D."/>
        </authorList>
    </citation>
    <scope>NUCLEOTIDE SEQUENCE</scope>
</reference>
<evidence type="ECO:0000313" key="1">
    <source>
        <dbReference type="EMBL" id="CCA15217.1"/>
    </source>
</evidence>
<dbReference type="HOGENOM" id="CLU_1456958_0_0_1"/>
<dbReference type="EMBL" id="FR824054">
    <property type="protein sequence ID" value="CCA15217.1"/>
    <property type="molecule type" value="Genomic_DNA"/>
</dbReference>
<dbReference type="AlphaFoldDB" id="F0W2D2"/>
<gene>
    <name evidence="1" type="primary">AlNc14C9G1182</name>
    <name evidence="1" type="ORF">ALNC14_013600</name>
</gene>
<protein>
    <submittedName>
        <fullName evidence="1">AlNc14C9G1182 protein</fullName>
    </submittedName>
</protein>